<dbReference type="Pfam" id="PF12796">
    <property type="entry name" value="Ank_2"/>
    <property type="match status" value="2"/>
</dbReference>
<evidence type="ECO:0000256" key="3">
    <source>
        <dbReference type="ARBA" id="ARBA00022771"/>
    </source>
</evidence>
<feature type="region of interest" description="Disordered" evidence="5">
    <location>
        <begin position="456"/>
        <end position="496"/>
    </location>
</feature>
<feature type="region of interest" description="Disordered" evidence="5">
    <location>
        <begin position="1052"/>
        <end position="1078"/>
    </location>
</feature>
<feature type="compositionally biased region" description="Basic and acidic residues" evidence="5">
    <location>
        <begin position="1129"/>
        <end position="1139"/>
    </location>
</feature>
<name>A0A8J1Y049_OWEFU</name>
<dbReference type="SMART" id="SM00698">
    <property type="entry name" value="MORN"/>
    <property type="match status" value="6"/>
</dbReference>
<dbReference type="InterPro" id="IPR002110">
    <property type="entry name" value="Ankyrin_rpt"/>
</dbReference>
<proteinExistence type="predicted"/>
<dbReference type="PANTHER" id="PTHR15897:SF2">
    <property type="entry name" value="ANKYRIN REPEAT AND MYND DOMAIN-CONTAINING PROTEIN 1"/>
    <property type="match status" value="1"/>
</dbReference>
<feature type="region of interest" description="Disordered" evidence="5">
    <location>
        <begin position="1099"/>
        <end position="1150"/>
    </location>
</feature>
<keyword evidence="3" id="KW-0863">Zinc-finger</keyword>
<dbReference type="EMBL" id="CAIIXF020000004">
    <property type="protein sequence ID" value="CAH1780582.1"/>
    <property type="molecule type" value="Genomic_DNA"/>
</dbReference>
<protein>
    <submittedName>
        <fullName evidence="6">Uncharacterized protein</fullName>
    </submittedName>
</protein>
<reference evidence="6" key="1">
    <citation type="submission" date="2022-03" db="EMBL/GenBank/DDBJ databases">
        <authorList>
            <person name="Martin C."/>
        </authorList>
    </citation>
    <scope>NUCLEOTIDE SEQUENCE</scope>
</reference>
<organism evidence="6 7">
    <name type="scientific">Owenia fusiformis</name>
    <name type="common">Polychaete worm</name>
    <dbReference type="NCBI Taxonomy" id="6347"/>
    <lineage>
        <taxon>Eukaryota</taxon>
        <taxon>Metazoa</taxon>
        <taxon>Spiralia</taxon>
        <taxon>Lophotrochozoa</taxon>
        <taxon>Annelida</taxon>
        <taxon>Polychaeta</taxon>
        <taxon>Sedentaria</taxon>
        <taxon>Canalipalpata</taxon>
        <taxon>Sabellida</taxon>
        <taxon>Oweniida</taxon>
        <taxon>Oweniidae</taxon>
        <taxon>Owenia</taxon>
    </lineage>
</organism>
<dbReference type="SUPFAM" id="SSF82185">
    <property type="entry name" value="Histone H3 K4-specific methyltransferase SET7/9 N-terminal domain"/>
    <property type="match status" value="1"/>
</dbReference>
<dbReference type="Gene3D" id="6.10.140.2220">
    <property type="match status" value="1"/>
</dbReference>
<keyword evidence="4" id="KW-0862">Zinc</keyword>
<sequence length="1150" mass="128241">MTTQTPTTRTFPRLKTAKRDESSDTIKSYKSGASFKGTLKEHKKIGQGVFVWPNGARYEGQFEDNIRTGQGCQLWEDGGKYEGMFLEDMRHGEGCATWTNGESYSGMFYKDRRHGLGTYNWPDGSSFNGTFYMDKKEGYGTFYFANGDKFEGLYKSDEREGPGVMTYTTNKQDVGLWHRENLVRLCLELDGAFTMKEHEEFEYNEDDHKKFINIEEVNNREDVINAILNPPSPFNYYPESNIKKDLKLLFNDSVDVKSMAVDIKSFDEEFFKNREPLKNNAEIKAINNTPSMIEMQKHILLHSYNEENIKIKVPKIIDGERTGFKKPGQKELDSQRFIKAAADGDLETVSALVDSGAVYVDVADSSGYTALVAAATNWHKDVINKLLDNGANVNKLTNEGVSALAACHVYFYPIEVFKYNIAERYMEKPPELAETQSEATGEDSLERKGILQTAKEDIKDPQIFDTNQNNNLESSKISQIKPNTDNKSKTLPPSNKIVTINPDATKEYSFENLGKLKRRERNGISYDDGILASDDETKQDDLTTELGDFESNTSVQNYDIDVKDDLVERCATQLSTNEMVTSSGRVSSHSLDTLGTARRKAVEKSQHRLMESVIRLLLKRGACPNASRVPMPVLFFAIKAADVDAVKELLLRGADTSATLSKEKGGLAALHIAVAIPGEEGVKITELLLNALAHPDVRAGLDDSFLNKHLMEEWSKDIIGENSAAILGGRTPLHIAAARDDNYKHACKIVHLLLDHNADPNLLCNGHSPLSLAITSGNDMVIDELLAWNANPSLPLTHGVGSALCVATSTEHEHRRTPQGRIQLVDKLVKAGANILAPVQIGPKRLSGTAVDYAYHLFNLDRRIAHMPYHALTYAERDTYNARRALLDHVGTIMRGAAIEKERDRLEDEMRHGQRSASPSENFVFVGAGAPLPPGVRSSKLKNGTAGESHVSFSAVAHDSRGRQRAVQENAEFIGNSEGVITVDVRKVPKVRTYIQQRQRKNARKPLLKYCYECGRSVGVRLSTCTRCKEVYYCSKACKLKAWNARHKDECVRVGGRSPSPSGRNRIDSPTPTTKADYNEPATVANLIKDPRVKVPVKGKSMSAKYSDRKQVQDGRQIKTGIPGKTKKDKGPDIQDRNMRNANMDNYSFV</sequence>
<feature type="compositionally biased region" description="Polar residues" evidence="5">
    <location>
        <begin position="1140"/>
        <end position="1150"/>
    </location>
</feature>
<evidence type="ECO:0000256" key="4">
    <source>
        <dbReference type="ARBA" id="ARBA00022833"/>
    </source>
</evidence>
<dbReference type="PROSITE" id="PS50865">
    <property type="entry name" value="ZF_MYND_2"/>
    <property type="match status" value="1"/>
</dbReference>
<gene>
    <name evidence="6" type="ORF">OFUS_LOCUS7256</name>
</gene>
<dbReference type="Gene3D" id="2.20.110.10">
    <property type="entry name" value="Histone H3 K4-specific methyltransferase SET7/9 N-terminal domain"/>
    <property type="match status" value="3"/>
</dbReference>
<dbReference type="PROSITE" id="PS50297">
    <property type="entry name" value="ANK_REP_REGION"/>
    <property type="match status" value="2"/>
</dbReference>
<feature type="region of interest" description="Disordered" evidence="5">
    <location>
        <begin position="1"/>
        <end position="23"/>
    </location>
</feature>
<feature type="compositionally biased region" description="Polar residues" evidence="5">
    <location>
        <begin position="464"/>
        <end position="496"/>
    </location>
</feature>
<dbReference type="InterPro" id="IPR003409">
    <property type="entry name" value="MORN"/>
</dbReference>
<dbReference type="GO" id="GO:0008270">
    <property type="term" value="F:zinc ion binding"/>
    <property type="evidence" value="ECO:0007669"/>
    <property type="project" value="UniProtKB-KW"/>
</dbReference>
<evidence type="ECO:0000256" key="2">
    <source>
        <dbReference type="ARBA" id="ARBA00022737"/>
    </source>
</evidence>
<dbReference type="Gene3D" id="1.25.40.20">
    <property type="entry name" value="Ankyrin repeat-containing domain"/>
    <property type="match status" value="3"/>
</dbReference>
<dbReference type="InterPro" id="IPR036770">
    <property type="entry name" value="Ankyrin_rpt-contain_sf"/>
</dbReference>
<dbReference type="PROSITE" id="PS01360">
    <property type="entry name" value="ZF_MYND_1"/>
    <property type="match status" value="1"/>
</dbReference>
<keyword evidence="7" id="KW-1185">Reference proteome</keyword>
<dbReference type="OrthoDB" id="48314at2759"/>
<feature type="compositionally biased region" description="Basic and acidic residues" evidence="5">
    <location>
        <begin position="1106"/>
        <end position="1117"/>
    </location>
</feature>
<evidence type="ECO:0000256" key="1">
    <source>
        <dbReference type="ARBA" id="ARBA00022723"/>
    </source>
</evidence>
<evidence type="ECO:0000313" key="6">
    <source>
        <dbReference type="EMBL" id="CAH1780582.1"/>
    </source>
</evidence>
<dbReference type="Proteomes" id="UP000749559">
    <property type="component" value="Unassembled WGS sequence"/>
</dbReference>
<keyword evidence="2" id="KW-0677">Repeat</keyword>
<dbReference type="SUPFAM" id="SSF48403">
    <property type="entry name" value="Ankyrin repeat"/>
    <property type="match status" value="1"/>
</dbReference>
<dbReference type="SUPFAM" id="SSF144232">
    <property type="entry name" value="HIT/MYND zinc finger-like"/>
    <property type="match status" value="1"/>
</dbReference>
<dbReference type="PANTHER" id="PTHR15897">
    <property type="entry name" value="ANKYRIN REPEAT AND MYND DOMAIN PROTEIN 1"/>
    <property type="match status" value="1"/>
</dbReference>
<dbReference type="InterPro" id="IPR002893">
    <property type="entry name" value="Znf_MYND"/>
</dbReference>
<dbReference type="AlphaFoldDB" id="A0A8J1Y049"/>
<evidence type="ECO:0000256" key="5">
    <source>
        <dbReference type="SAM" id="MobiDB-lite"/>
    </source>
</evidence>
<dbReference type="Pfam" id="PF01753">
    <property type="entry name" value="zf-MYND"/>
    <property type="match status" value="1"/>
</dbReference>
<dbReference type="Pfam" id="PF02493">
    <property type="entry name" value="MORN"/>
    <property type="match status" value="6"/>
</dbReference>
<evidence type="ECO:0000313" key="7">
    <source>
        <dbReference type="Proteomes" id="UP000749559"/>
    </source>
</evidence>
<feature type="compositionally biased region" description="Polar residues" evidence="5">
    <location>
        <begin position="1059"/>
        <end position="1076"/>
    </location>
</feature>
<feature type="compositionally biased region" description="Low complexity" evidence="5">
    <location>
        <begin position="1"/>
        <end position="13"/>
    </location>
</feature>
<dbReference type="InterPro" id="IPR053064">
    <property type="entry name" value="Ankyrin-MYND_domain-protein"/>
</dbReference>
<keyword evidence="1" id="KW-0479">Metal-binding</keyword>
<dbReference type="PROSITE" id="PS50088">
    <property type="entry name" value="ANK_REPEAT"/>
    <property type="match status" value="2"/>
</dbReference>
<comment type="caution">
    <text evidence="6">The sequence shown here is derived from an EMBL/GenBank/DDBJ whole genome shotgun (WGS) entry which is preliminary data.</text>
</comment>
<accession>A0A8J1Y049</accession>
<dbReference type="SMART" id="SM00248">
    <property type="entry name" value="ANK"/>
    <property type="match status" value="7"/>
</dbReference>